<dbReference type="RefSeq" id="WP_161836767.1">
    <property type="nucleotide sequence ID" value="NZ_CP048000.1"/>
</dbReference>
<dbReference type="InterPro" id="IPR011013">
    <property type="entry name" value="Gal_mutarotase_sf_dom"/>
</dbReference>
<dbReference type="InterPro" id="IPR011330">
    <property type="entry name" value="Glyco_hydro/deAcase_b/a-brl"/>
</dbReference>
<dbReference type="GO" id="GO:0004559">
    <property type="term" value="F:alpha-mannosidase activity"/>
    <property type="evidence" value="ECO:0007669"/>
    <property type="project" value="InterPro"/>
</dbReference>
<accession>A0A6P1TIR0</accession>
<keyword evidence="3" id="KW-1185">Reference proteome</keyword>
<sequence>MKLNRKWNIYLIHHSHTDIGYTERQDKIINYHKDFIKQAIDILNDIHANHKTDYSGFVWQCENYWQVRNFYTHAKKNDIEDFEKYVKSGEIGLSGNYLNMTELINYDILNSRIGKAKEYGEKTGMPVKSGMTADINGFAWGYADALYENGVENLFSCLHPHHGMFPLYKKQIPFYWESPKGNKVLVWNGEHYHFGNELHFAPHAGTSYLIFDEYRKKMQANTMYKSGPADTEEMELKVLCERLERYLNNLEEENYPYDLVPFMVSGAITDNAPPSASIAKRVNLLNEKFAGQLTVKMVTLDQFFDQVKAKCTDIPTYKGDWNDWWADGVGSTPAVVKNFRDAQRKYDLCKKLDPSANEGDSALIEDAAENLMLYAEHTWGYSSSVSEPWETMVGDLELKKSAYAINGNTEIAKNLDLILAKKGEVTIKQDKPQQYKIINPHDIPIKATALVYIEFWEYMDGIDFGLDVPIKVVDLNTNEVLSHQIKQIARAIQVEVSVAMKPKEEKVIAIYPTRKQDNNTVKNHAHIGAEGVRDVVVPDTYEENTSCIETDFYKVLFDEESGIRSIIDKRDQKDIVRLDTLYAPFSGIYEVTDIRTNPCEERRKMGRNRKSVSTRRYGSKLKNIQVIENGTVYIAVQLDYGLEGTKLYSVFLKVYKEISKIEAMVRIHKESVYEPENLYISLPFTAGTDEVKYLDKTGCIIKPGIDQLPGSNKEFYLLQNGVVMEGADKDVIISVKDAPLITLGDLKAKPIQLCDGKDSKLNQSTVYSWVMNNYWETNFKVDLGGFYEFAYTIITTDKTSKEEAMKVCEAANEGLVSFYI</sequence>
<protein>
    <submittedName>
        <fullName evidence="2">Glycosyl hydrolase</fullName>
    </submittedName>
</protein>
<organism evidence="2 3">
    <name type="scientific">Anaerocolumna sedimenticola</name>
    <dbReference type="NCBI Taxonomy" id="2696063"/>
    <lineage>
        <taxon>Bacteria</taxon>
        <taxon>Bacillati</taxon>
        <taxon>Bacillota</taxon>
        <taxon>Clostridia</taxon>
        <taxon>Lachnospirales</taxon>
        <taxon>Lachnospiraceae</taxon>
        <taxon>Anaerocolumna</taxon>
    </lineage>
</organism>
<dbReference type="GO" id="GO:0006013">
    <property type="term" value="P:mannose metabolic process"/>
    <property type="evidence" value="ECO:0007669"/>
    <property type="project" value="InterPro"/>
</dbReference>
<dbReference type="GO" id="GO:0030246">
    <property type="term" value="F:carbohydrate binding"/>
    <property type="evidence" value="ECO:0007669"/>
    <property type="project" value="InterPro"/>
</dbReference>
<dbReference type="EMBL" id="CP048000">
    <property type="protein sequence ID" value="QHQ59931.1"/>
    <property type="molecule type" value="Genomic_DNA"/>
</dbReference>
<evidence type="ECO:0000313" key="3">
    <source>
        <dbReference type="Proteomes" id="UP000464314"/>
    </source>
</evidence>
<feature type="domain" description="Glycoside hydrolase family 38 N-terminal" evidence="1">
    <location>
        <begin position="8"/>
        <end position="318"/>
    </location>
</feature>
<dbReference type="InterPro" id="IPR027291">
    <property type="entry name" value="Glyco_hydro_38_N_sf"/>
</dbReference>
<dbReference type="Proteomes" id="UP000464314">
    <property type="component" value="Chromosome"/>
</dbReference>
<reference evidence="2 3" key="1">
    <citation type="submission" date="2020-01" db="EMBL/GenBank/DDBJ databases">
        <title>Genome analysis of Anaerocolumna sp. CBA3638.</title>
        <authorList>
            <person name="Kim J."/>
            <person name="Roh S.W."/>
        </authorList>
    </citation>
    <scope>NUCLEOTIDE SEQUENCE [LARGE SCALE GENOMIC DNA]</scope>
    <source>
        <strain evidence="2 3">CBA3638</strain>
    </source>
</reference>
<dbReference type="AlphaFoldDB" id="A0A6P1TIR0"/>
<proteinExistence type="predicted"/>
<dbReference type="Pfam" id="PF01074">
    <property type="entry name" value="Glyco_hydro_38N"/>
    <property type="match status" value="1"/>
</dbReference>
<keyword evidence="2" id="KW-0378">Hydrolase</keyword>
<gene>
    <name evidence="2" type="ORF">Ana3638_03330</name>
</gene>
<dbReference type="SUPFAM" id="SSF88713">
    <property type="entry name" value="Glycoside hydrolase/deacetylase"/>
    <property type="match status" value="1"/>
</dbReference>
<evidence type="ECO:0000313" key="2">
    <source>
        <dbReference type="EMBL" id="QHQ59931.1"/>
    </source>
</evidence>
<dbReference type="Gene3D" id="3.20.110.10">
    <property type="entry name" value="Glycoside hydrolase 38, N terminal domain"/>
    <property type="match status" value="1"/>
</dbReference>
<dbReference type="SUPFAM" id="SSF74650">
    <property type="entry name" value="Galactose mutarotase-like"/>
    <property type="match status" value="1"/>
</dbReference>
<dbReference type="KEGG" id="anr:Ana3638_03330"/>
<evidence type="ECO:0000259" key="1">
    <source>
        <dbReference type="Pfam" id="PF01074"/>
    </source>
</evidence>
<dbReference type="CDD" id="cd10791">
    <property type="entry name" value="GH38N_AMII_like_1"/>
    <property type="match status" value="1"/>
</dbReference>
<dbReference type="InterPro" id="IPR000602">
    <property type="entry name" value="Glyco_hydro_38_N"/>
</dbReference>
<name>A0A6P1TIR0_9FIRM</name>